<feature type="region of interest" description="Disordered" evidence="1">
    <location>
        <begin position="149"/>
        <end position="187"/>
    </location>
</feature>
<name>A0A549SD66_METSR</name>
<evidence type="ECO:0000313" key="2">
    <source>
        <dbReference type="EMBL" id="TRL24703.1"/>
    </source>
</evidence>
<evidence type="ECO:0000256" key="1">
    <source>
        <dbReference type="SAM" id="MobiDB-lite"/>
    </source>
</evidence>
<protein>
    <submittedName>
        <fullName evidence="2">Uncharacterized protein</fullName>
    </submittedName>
</protein>
<feature type="compositionally biased region" description="Low complexity" evidence="1">
    <location>
        <begin position="172"/>
        <end position="187"/>
    </location>
</feature>
<accession>A0A549SD66</accession>
<feature type="compositionally biased region" description="Polar residues" evidence="1">
    <location>
        <begin position="412"/>
        <end position="427"/>
    </location>
</feature>
<evidence type="ECO:0000313" key="3">
    <source>
        <dbReference type="Proteomes" id="UP000316781"/>
    </source>
</evidence>
<gene>
    <name evidence="2" type="ORF">FM996_20320</name>
</gene>
<dbReference type="Proteomes" id="UP000316781">
    <property type="component" value="Unassembled WGS sequence"/>
</dbReference>
<dbReference type="AlphaFoldDB" id="A0A549SD66"/>
<sequence>MATVGLLAQLEERRPQIEARDPQLVARIDRVADTFLDNPNERLRDPNFKTDLAYAAQDVEKIVGPLRVDKDLRDQLTQLAASSPGLKNEQMRSLLEKTQTLDDPDLVARLREKAAEIAAKSNQMTKAVQGDIFALSFEVLNAPRREAGAQPIASQSVEPERSIAESPASALALAGAQPTAPEAAAETRGIPARQAEIDAFDDPRASSPSASSDHAAVEAARPSEPEGSGTAHAVADESPRNVPASATPAEPSVTARDKPADETANTPSALADRSKIEIAAFDAPAPSAARASTASEPAQDTPNAQAKSPVAPSSEGPAPASRGVPAPATPANDDRNLAASAARPASPATPPKAPKTPASSEAPDADETDPTTKHEVQFVQEKLVVGGVFGKALGAVGRSASAIGRILEAATPSSQAAMQPGAQQPREQSAREKQANTEDVQRRLQAFEKTRMQSKRDDSMLHAADASGRVALDAMSALRDAPGAAILNRIHDAAANNRGGMSAVIEGMKAGGPFEGLRKEFKAAIGQNNAFAAAYDRAADALARYGADRERIVSALGSHPNHANWTEHFKKLDTAVGEAASAIPRHEGDGSMLEHLGEKAREIVEKVLEKIKAVFHRDPEARPSPSPGP</sequence>
<feature type="compositionally biased region" description="Low complexity" evidence="1">
    <location>
        <begin position="279"/>
        <end position="298"/>
    </location>
</feature>
<organism evidence="2 3">
    <name type="scientific">Methylosinus sporium</name>
    <dbReference type="NCBI Taxonomy" id="428"/>
    <lineage>
        <taxon>Bacteria</taxon>
        <taxon>Pseudomonadati</taxon>
        <taxon>Pseudomonadota</taxon>
        <taxon>Alphaproteobacteria</taxon>
        <taxon>Hyphomicrobiales</taxon>
        <taxon>Methylocystaceae</taxon>
        <taxon>Methylosinus</taxon>
    </lineage>
</organism>
<comment type="caution">
    <text evidence="2">The sequence shown here is derived from an EMBL/GenBank/DDBJ whole genome shotgun (WGS) entry which is preliminary data.</text>
</comment>
<reference evidence="2 3" key="1">
    <citation type="submission" date="2019-07" db="EMBL/GenBank/DDBJ databases">
        <title>Ln-dependent methylotrophs.</title>
        <authorList>
            <person name="Tani A."/>
        </authorList>
    </citation>
    <scope>NUCLEOTIDE SEQUENCE [LARGE SCALE GENOMIC DNA]</scope>
    <source>
        <strain evidence="2 3">SM89A</strain>
    </source>
</reference>
<feature type="compositionally biased region" description="Basic and acidic residues" evidence="1">
    <location>
        <begin position="428"/>
        <end position="440"/>
    </location>
</feature>
<feature type="region of interest" description="Disordered" evidence="1">
    <location>
        <begin position="200"/>
        <end position="375"/>
    </location>
</feature>
<proteinExistence type="predicted"/>
<dbReference type="EMBL" id="VJMF01000105">
    <property type="protein sequence ID" value="TRL24703.1"/>
    <property type="molecule type" value="Genomic_DNA"/>
</dbReference>
<feature type="region of interest" description="Disordered" evidence="1">
    <location>
        <begin position="412"/>
        <end position="440"/>
    </location>
</feature>
<feature type="compositionally biased region" description="Low complexity" evidence="1">
    <location>
        <begin position="205"/>
        <end position="214"/>
    </location>
</feature>